<comment type="caution">
    <text evidence="2">The sequence shown here is derived from an EMBL/GenBank/DDBJ whole genome shotgun (WGS) entry which is preliminary data.</text>
</comment>
<keyword evidence="1" id="KW-0472">Membrane</keyword>
<sequence length="105" mass="12454">MALIKFLKKKYSIVPDPGEYIHMNDTHKWGERGLIQCAIIFLIISFFSHRILFLYFFVITLCIGLGFRTFMEYKYEREQCVYIITFIETISVCIMIIGASILYYV</sequence>
<dbReference type="Pfam" id="PF13789">
    <property type="entry name" value="DUF4181"/>
    <property type="match status" value="1"/>
</dbReference>
<dbReference type="RefSeq" id="WP_379598559.1">
    <property type="nucleotide sequence ID" value="NZ_JBHUDE010000147.1"/>
</dbReference>
<keyword evidence="3" id="KW-1185">Reference proteome</keyword>
<gene>
    <name evidence="2" type="ORF">ACFSBH_15910</name>
</gene>
<reference evidence="3" key="1">
    <citation type="journal article" date="2019" name="Int. J. Syst. Evol. Microbiol.">
        <title>The Global Catalogue of Microorganisms (GCM) 10K type strain sequencing project: providing services to taxonomists for standard genome sequencing and annotation.</title>
        <authorList>
            <consortium name="The Broad Institute Genomics Platform"/>
            <consortium name="The Broad Institute Genome Sequencing Center for Infectious Disease"/>
            <person name="Wu L."/>
            <person name="Ma J."/>
        </authorList>
    </citation>
    <scope>NUCLEOTIDE SEQUENCE [LARGE SCALE GENOMIC DNA]</scope>
    <source>
        <strain evidence="3">CGMCC 1.12376</strain>
    </source>
</reference>
<dbReference type="Proteomes" id="UP001597221">
    <property type="component" value="Unassembled WGS sequence"/>
</dbReference>
<feature type="transmembrane region" description="Helical" evidence="1">
    <location>
        <begin position="82"/>
        <end position="104"/>
    </location>
</feature>
<evidence type="ECO:0000256" key="1">
    <source>
        <dbReference type="SAM" id="Phobius"/>
    </source>
</evidence>
<keyword evidence="1" id="KW-0812">Transmembrane</keyword>
<feature type="transmembrane region" description="Helical" evidence="1">
    <location>
        <begin position="53"/>
        <end position="70"/>
    </location>
</feature>
<protein>
    <submittedName>
        <fullName evidence="2">DUF4181 domain-containing protein</fullName>
    </submittedName>
</protein>
<accession>A0ABW4HU79</accession>
<dbReference type="InterPro" id="IPR025441">
    <property type="entry name" value="DUF4181"/>
</dbReference>
<feature type="transmembrane region" description="Helical" evidence="1">
    <location>
        <begin position="29"/>
        <end position="47"/>
    </location>
</feature>
<evidence type="ECO:0000313" key="3">
    <source>
        <dbReference type="Proteomes" id="UP001597221"/>
    </source>
</evidence>
<keyword evidence="1" id="KW-1133">Transmembrane helix</keyword>
<proteinExistence type="predicted"/>
<name>A0ABW4HU79_9BACI</name>
<organism evidence="2 3">
    <name type="scientific">Oceanobacillus luteolus</name>
    <dbReference type="NCBI Taxonomy" id="1274358"/>
    <lineage>
        <taxon>Bacteria</taxon>
        <taxon>Bacillati</taxon>
        <taxon>Bacillota</taxon>
        <taxon>Bacilli</taxon>
        <taxon>Bacillales</taxon>
        <taxon>Bacillaceae</taxon>
        <taxon>Oceanobacillus</taxon>
    </lineage>
</organism>
<dbReference type="EMBL" id="JBHUDE010000147">
    <property type="protein sequence ID" value="MFD1609101.1"/>
    <property type="molecule type" value="Genomic_DNA"/>
</dbReference>
<evidence type="ECO:0000313" key="2">
    <source>
        <dbReference type="EMBL" id="MFD1609101.1"/>
    </source>
</evidence>